<protein>
    <submittedName>
        <fullName evidence="2">Uncharacterized protein</fullName>
    </submittedName>
</protein>
<dbReference type="PANTHER" id="PTHR33099">
    <property type="entry name" value="FE2OG DIOXYGENASE DOMAIN-CONTAINING PROTEIN"/>
    <property type="match status" value="1"/>
</dbReference>
<evidence type="ECO:0000256" key="1">
    <source>
        <dbReference type="SAM" id="MobiDB-lite"/>
    </source>
</evidence>
<reference evidence="3" key="2">
    <citation type="submission" date="2015-01" db="EMBL/GenBank/DDBJ databases">
        <title>Evolutionary Origins and Diversification of the Mycorrhizal Mutualists.</title>
        <authorList>
            <consortium name="DOE Joint Genome Institute"/>
            <consortium name="Mycorrhizal Genomics Consortium"/>
            <person name="Kohler A."/>
            <person name="Kuo A."/>
            <person name="Nagy L.G."/>
            <person name="Floudas D."/>
            <person name="Copeland A."/>
            <person name="Barry K.W."/>
            <person name="Cichocki N."/>
            <person name="Veneault-Fourrey C."/>
            <person name="LaButti K."/>
            <person name="Lindquist E.A."/>
            <person name="Lipzen A."/>
            <person name="Lundell T."/>
            <person name="Morin E."/>
            <person name="Murat C."/>
            <person name="Riley R."/>
            <person name="Ohm R."/>
            <person name="Sun H."/>
            <person name="Tunlid A."/>
            <person name="Henrissat B."/>
            <person name="Grigoriev I.V."/>
            <person name="Hibbett D.S."/>
            <person name="Martin F."/>
        </authorList>
    </citation>
    <scope>NUCLEOTIDE SEQUENCE [LARGE SCALE GENOMIC DNA]</scope>
    <source>
        <strain evidence="3">LaAM-08-1</strain>
    </source>
</reference>
<dbReference type="Gene3D" id="2.60.120.620">
    <property type="entry name" value="q2cbj1_9rhob like domain"/>
    <property type="match status" value="1"/>
</dbReference>
<accession>A0A0C9XUY5</accession>
<feature type="compositionally biased region" description="Acidic residues" evidence="1">
    <location>
        <begin position="58"/>
        <end position="77"/>
    </location>
</feature>
<dbReference type="HOGENOM" id="CLU_007520_1_2_1"/>
<keyword evidence="3" id="KW-1185">Reference proteome</keyword>
<dbReference type="OrthoDB" id="124582at2759"/>
<dbReference type="AlphaFoldDB" id="A0A0C9XUY5"/>
<dbReference type="EMBL" id="KN838640">
    <property type="protein sequence ID" value="KIJ99772.1"/>
    <property type="molecule type" value="Genomic_DNA"/>
</dbReference>
<sequence length="826" mass="93839">MSPYFITYSQHASLNCWHFAWQPPTLLRHGNRKPSGDERRAQEVLELTESTAAKNDEGEGGDNEGLEGTGEDDDQMNEDASSSLSAGDHLVFDLECVLDGNFEFTGSYACGQTMPGPPNPCLTIAGMGLVGLPLNKRDARQIIACSSRAPYGHGESTVVNANVRDTWEIEPAKIKFDSPAWAQYVQDLSVNVVRKALGVSQKAPRCELYKLLLYEVGSYFLPHTDTEKSGHVRDDDYHPTICIHRRPMKPVTSGYRLALSYNIIHTAPDIPRPTLPDTYAFVTDLHRILRKWRQDLYENTPDDNMAAYLLAHHYSSKNLASGMSALKASDAHKVAHLNPIAEEQGFLVCLTNLEYMVSEVVDVDYDQQMWKRKRFDCDEDEDECEPFIEEVLESSLTLKNLFDLQGYSLRGLMRATSVLVHLFHEILLRMWNLMIGRMRDTLAAGTLDYWYRRTVLILIHESNAGHALFSTGGIHYALEELRGSETEPTPPTENNKRLAALVVKYVSSRDKGTLTSMFNLALRWKDSKLWSSQLVKAWKTFGFVDTVQNGYRHLLVQTKRLSTCLDFIQALPAYAPVHETEAVLNWCQKETDRAMTTYYSADVEDDRILFHRVLKSDGEIKRKFQTLFIPLIKPLRELLNKEGVELTSGPFHDLFHLLIGSYLQNILGAKPRLTERTKLRKIGCGCADCGNVDTFLFSTELAELTLRLVKARRLHVQSRLNATFDLLTYQVIRGSPYRLHITKTAETVEVVRWSARQADMRSLLKEEVGEDDVLQKVMGMWWDDVRKALQGTESFKLAQVAPVRNPPDPQVVLHLRHLRLPHDISK</sequence>
<organism evidence="2 3">
    <name type="scientific">Laccaria amethystina LaAM-08-1</name>
    <dbReference type="NCBI Taxonomy" id="1095629"/>
    <lineage>
        <taxon>Eukaryota</taxon>
        <taxon>Fungi</taxon>
        <taxon>Dikarya</taxon>
        <taxon>Basidiomycota</taxon>
        <taxon>Agaricomycotina</taxon>
        <taxon>Agaricomycetes</taxon>
        <taxon>Agaricomycetidae</taxon>
        <taxon>Agaricales</taxon>
        <taxon>Agaricineae</taxon>
        <taxon>Hydnangiaceae</taxon>
        <taxon>Laccaria</taxon>
    </lineage>
</organism>
<dbReference type="Proteomes" id="UP000054477">
    <property type="component" value="Unassembled WGS sequence"/>
</dbReference>
<reference evidence="2 3" key="1">
    <citation type="submission" date="2014-04" db="EMBL/GenBank/DDBJ databases">
        <authorList>
            <consortium name="DOE Joint Genome Institute"/>
            <person name="Kuo A."/>
            <person name="Kohler A."/>
            <person name="Nagy L.G."/>
            <person name="Floudas D."/>
            <person name="Copeland A."/>
            <person name="Barry K.W."/>
            <person name="Cichocki N."/>
            <person name="Veneault-Fourrey C."/>
            <person name="LaButti K."/>
            <person name="Lindquist E.A."/>
            <person name="Lipzen A."/>
            <person name="Lundell T."/>
            <person name="Morin E."/>
            <person name="Murat C."/>
            <person name="Sun H."/>
            <person name="Tunlid A."/>
            <person name="Henrissat B."/>
            <person name="Grigoriev I.V."/>
            <person name="Hibbett D.S."/>
            <person name="Martin F."/>
            <person name="Nordberg H.P."/>
            <person name="Cantor M.N."/>
            <person name="Hua S.X."/>
        </authorList>
    </citation>
    <scope>NUCLEOTIDE SEQUENCE [LARGE SCALE GENOMIC DNA]</scope>
    <source>
        <strain evidence="2 3">LaAM-08-1</strain>
    </source>
</reference>
<evidence type="ECO:0000313" key="2">
    <source>
        <dbReference type="EMBL" id="KIJ99772.1"/>
    </source>
</evidence>
<gene>
    <name evidence="2" type="ORF">K443DRAFT_8177</name>
</gene>
<name>A0A0C9XUY5_9AGAR</name>
<proteinExistence type="predicted"/>
<dbReference type="PANTHER" id="PTHR33099:SF7">
    <property type="entry name" value="MYND-TYPE DOMAIN-CONTAINING PROTEIN"/>
    <property type="match status" value="1"/>
</dbReference>
<feature type="region of interest" description="Disordered" evidence="1">
    <location>
        <begin position="47"/>
        <end position="84"/>
    </location>
</feature>
<evidence type="ECO:0000313" key="3">
    <source>
        <dbReference type="Proteomes" id="UP000054477"/>
    </source>
</evidence>